<dbReference type="RefSeq" id="WP_238752497.1">
    <property type="nucleotide sequence ID" value="NZ_CAKLPZ010000007.1"/>
</dbReference>
<evidence type="ECO:0000313" key="2">
    <source>
        <dbReference type="Proteomes" id="UP000837803"/>
    </source>
</evidence>
<name>A0ABN8FE96_9BACT</name>
<evidence type="ECO:0008006" key="3">
    <source>
        <dbReference type="Google" id="ProtNLM"/>
    </source>
</evidence>
<dbReference type="Proteomes" id="UP000837803">
    <property type="component" value="Unassembled WGS sequence"/>
</dbReference>
<sequence>MDESLLTDLLELLGEDYPDVKLVERAKEGFDDLTRYCYLRPAATGDGVYEYGAGENGTWQASYVAIAVDNRPGINSFTLLNHLMSRIRSTGAKVTEASRRSEAIYAQETGTKPTREVCCVAVAFTIHFEPRRIVC</sequence>
<comment type="caution">
    <text evidence="1">The sequence shown here is derived from an EMBL/GenBank/DDBJ whole genome shotgun (WGS) entry which is preliminary data.</text>
</comment>
<gene>
    <name evidence="1" type="ORF">LEM8419_03545</name>
</gene>
<reference evidence="1" key="1">
    <citation type="submission" date="2021-12" db="EMBL/GenBank/DDBJ databases">
        <authorList>
            <person name="Rodrigo-Torres L."/>
            <person name="Arahal R. D."/>
            <person name="Lucena T."/>
        </authorList>
    </citation>
    <scope>NUCLEOTIDE SEQUENCE</scope>
    <source>
        <strain evidence="1">CECT 8419</strain>
    </source>
</reference>
<organism evidence="1 2">
    <name type="scientific">Neolewinella maritima</name>
    <dbReference type="NCBI Taxonomy" id="1383882"/>
    <lineage>
        <taxon>Bacteria</taxon>
        <taxon>Pseudomonadati</taxon>
        <taxon>Bacteroidota</taxon>
        <taxon>Saprospiria</taxon>
        <taxon>Saprospirales</taxon>
        <taxon>Lewinellaceae</taxon>
        <taxon>Neolewinella</taxon>
    </lineage>
</organism>
<protein>
    <recommendedName>
        <fullName evidence="3">DUF3168 domain-containing protein</fullName>
    </recommendedName>
</protein>
<accession>A0ABN8FE96</accession>
<proteinExistence type="predicted"/>
<keyword evidence="2" id="KW-1185">Reference proteome</keyword>
<dbReference type="EMBL" id="CAKLPZ010000007">
    <property type="protein sequence ID" value="CAH1002673.1"/>
    <property type="molecule type" value="Genomic_DNA"/>
</dbReference>
<evidence type="ECO:0000313" key="1">
    <source>
        <dbReference type="EMBL" id="CAH1002673.1"/>
    </source>
</evidence>